<dbReference type="FunFam" id="3.80.10.10:FF:000383">
    <property type="entry name" value="Leucine-rich repeat receptor protein kinase EMS1"/>
    <property type="match status" value="1"/>
</dbReference>
<dbReference type="PRINTS" id="PR00019">
    <property type="entry name" value="LEURICHRPT"/>
</dbReference>
<dbReference type="Pfam" id="PF23598">
    <property type="entry name" value="LRR_14"/>
    <property type="match status" value="1"/>
</dbReference>
<dbReference type="OrthoDB" id="676979at2759"/>
<dbReference type="EMBL" id="CM035441">
    <property type="protein sequence ID" value="KAH7280943.1"/>
    <property type="molecule type" value="Genomic_DNA"/>
</dbReference>
<dbReference type="OMA" id="MSPINDE"/>
<keyword evidence="2" id="KW-0677">Repeat</keyword>
<dbReference type="InterPro" id="IPR053213">
    <property type="entry name" value="RLP29"/>
</dbReference>
<reference evidence="4" key="1">
    <citation type="submission" date="2021-08" db="EMBL/GenBank/DDBJ databases">
        <title>WGS assembly of Ceratopteris richardii.</title>
        <authorList>
            <person name="Marchant D.B."/>
            <person name="Chen G."/>
            <person name="Jenkins J."/>
            <person name="Shu S."/>
            <person name="Leebens-Mack J."/>
            <person name="Grimwood J."/>
            <person name="Schmutz J."/>
            <person name="Soltis P."/>
            <person name="Soltis D."/>
            <person name="Chen Z.-H."/>
        </authorList>
    </citation>
    <scope>NUCLEOTIDE SEQUENCE</scope>
    <source>
        <strain evidence="4">Whitten #5841</strain>
        <tissue evidence="4">Leaf</tissue>
    </source>
</reference>
<evidence type="ECO:0000313" key="4">
    <source>
        <dbReference type="EMBL" id="KAH7280943.1"/>
    </source>
</evidence>
<evidence type="ECO:0000313" key="5">
    <source>
        <dbReference type="Proteomes" id="UP000825935"/>
    </source>
</evidence>
<dbReference type="Gene3D" id="3.80.10.10">
    <property type="entry name" value="Ribonuclease Inhibitor"/>
    <property type="match status" value="3"/>
</dbReference>
<evidence type="ECO:0000256" key="1">
    <source>
        <dbReference type="ARBA" id="ARBA00022614"/>
    </source>
</evidence>
<gene>
    <name evidence="4" type="ORF">KP509_36G021700</name>
</gene>
<dbReference type="Pfam" id="PF13855">
    <property type="entry name" value="LRR_8"/>
    <property type="match status" value="1"/>
</dbReference>
<accession>A0A8T2QBR3</accession>
<dbReference type="InterPro" id="IPR001611">
    <property type="entry name" value="Leu-rich_rpt"/>
</dbReference>
<dbReference type="AlphaFoldDB" id="A0A8T2QBR3"/>
<keyword evidence="1" id="KW-0433">Leucine-rich repeat</keyword>
<sequence>MSGTSSVASFFSHSSFSSVLFLYLLLHLLRPHIWPTEAAPRSLIRSDYSEPMAKPSVPVLSPTELQALYQVMGAIVGDAGSWRAHHPMAPCTQDSWPGVVCEEVKNNNNDSDMDDDGYGDHGKGHIGDESSIRPTIVHVTRLELGYKPNLTCAPNATLHPAIAKLAFLQSLFIFGCFTEGNASIPPVLGLLAGSLRELSLRSNPALVGSIPSELGELSSLQVLSLSQNSLYGEIPPSFGRLRNLQHLDLSYNMLSGAVPPELGAMESLVIMDLSMNALVGHIPPSLGRLTLVQKLDMSSNALEGKVPMELGNLNNLRFLSLSGNAITGPLPASMANFSESLQYLLLDSNPIKGPIPGFLGQFSNILALSLSNCGYSGSIPQNFVFLTNLTVLSLDRNNLTGPIPSGFAELPHLYSLNLSQNRLSGPIPFTPTFVRRLGKNLDLQGNSELCARWALPQNKTTGEIMKLCSELNGSADSSVHPSSYWPRSPRALYSKLLVAALITLLINLLDGAMSPINDEEKSLI</sequence>
<name>A0A8T2QBR3_CERRI</name>
<evidence type="ECO:0000259" key="3">
    <source>
        <dbReference type="Pfam" id="PF23598"/>
    </source>
</evidence>
<evidence type="ECO:0000256" key="2">
    <source>
        <dbReference type="ARBA" id="ARBA00022737"/>
    </source>
</evidence>
<dbReference type="FunFam" id="3.80.10.10:FF:000544">
    <property type="entry name" value="Leucine-rich repeat receptor-like serine/threonine-protein kinase BAM3"/>
    <property type="match status" value="1"/>
</dbReference>
<dbReference type="SUPFAM" id="SSF52058">
    <property type="entry name" value="L domain-like"/>
    <property type="match status" value="1"/>
</dbReference>
<dbReference type="PANTHER" id="PTHR48009">
    <property type="entry name" value="LEUCINE-RICH REPEAT (LRR) FAMILY PROTEIN"/>
    <property type="match status" value="1"/>
</dbReference>
<dbReference type="InterPro" id="IPR003591">
    <property type="entry name" value="Leu-rich_rpt_typical-subtyp"/>
</dbReference>
<proteinExistence type="predicted"/>
<comment type="caution">
    <text evidence="4">The sequence shown here is derived from an EMBL/GenBank/DDBJ whole genome shotgun (WGS) entry which is preliminary data.</text>
</comment>
<dbReference type="InterPro" id="IPR032675">
    <property type="entry name" value="LRR_dom_sf"/>
</dbReference>
<organism evidence="4 5">
    <name type="scientific">Ceratopteris richardii</name>
    <name type="common">Triangle waterfern</name>
    <dbReference type="NCBI Taxonomy" id="49495"/>
    <lineage>
        <taxon>Eukaryota</taxon>
        <taxon>Viridiplantae</taxon>
        <taxon>Streptophyta</taxon>
        <taxon>Embryophyta</taxon>
        <taxon>Tracheophyta</taxon>
        <taxon>Polypodiopsida</taxon>
        <taxon>Polypodiidae</taxon>
        <taxon>Polypodiales</taxon>
        <taxon>Pteridineae</taxon>
        <taxon>Pteridaceae</taxon>
        <taxon>Parkerioideae</taxon>
        <taxon>Ceratopteris</taxon>
    </lineage>
</organism>
<keyword evidence="5" id="KW-1185">Reference proteome</keyword>
<dbReference type="InterPro" id="IPR055414">
    <property type="entry name" value="LRR_R13L4/SHOC2-like"/>
</dbReference>
<dbReference type="PANTHER" id="PTHR48009:SF4">
    <property type="entry name" value="LEUCINE-RICH REPEAT (LRR) FAMILY PROTEIN"/>
    <property type="match status" value="1"/>
</dbReference>
<protein>
    <recommendedName>
        <fullName evidence="3">Disease resistance R13L4/SHOC-2-like LRR domain-containing protein</fullName>
    </recommendedName>
</protein>
<dbReference type="Pfam" id="PF00560">
    <property type="entry name" value="LRR_1"/>
    <property type="match status" value="2"/>
</dbReference>
<feature type="domain" description="Disease resistance R13L4/SHOC-2-like LRR" evidence="3">
    <location>
        <begin position="156"/>
        <end position="298"/>
    </location>
</feature>
<dbReference type="SMART" id="SM00369">
    <property type="entry name" value="LRR_TYP"/>
    <property type="match status" value="5"/>
</dbReference>
<dbReference type="Proteomes" id="UP000825935">
    <property type="component" value="Chromosome 36"/>
</dbReference>